<dbReference type="Gene3D" id="2.60.110.10">
    <property type="entry name" value="Thaumatin"/>
    <property type="match status" value="1"/>
</dbReference>
<feature type="transmembrane region" description="Helical" evidence="13">
    <location>
        <begin position="845"/>
        <end position="862"/>
    </location>
</feature>
<dbReference type="CDD" id="cd09218">
    <property type="entry name" value="TLP-PA"/>
    <property type="match status" value="1"/>
</dbReference>
<keyword evidence="7 13" id="KW-1133">Transmembrane helix</keyword>
<keyword evidence="16" id="KW-1185">Reference proteome</keyword>
<dbReference type="InterPro" id="IPR006597">
    <property type="entry name" value="Sel1-like"/>
</dbReference>
<keyword evidence="9" id="KW-1015">Disulfide bond</keyword>
<dbReference type="InterPro" id="IPR001938">
    <property type="entry name" value="Thaumatin"/>
</dbReference>
<dbReference type="FunFam" id="1.25.40.10:FF:002396">
    <property type="entry name" value="ERAD-associated E3 ubiquitin-protein ligase component HRD3A"/>
    <property type="match status" value="1"/>
</dbReference>
<feature type="transmembrane region" description="Helical" evidence="13">
    <location>
        <begin position="907"/>
        <end position="927"/>
    </location>
</feature>
<dbReference type="SMART" id="SM00205">
    <property type="entry name" value="THN"/>
    <property type="match status" value="1"/>
</dbReference>
<organism evidence="15 16">
    <name type="scientific">Arabidopsis arenosa</name>
    <name type="common">Sand rock-cress</name>
    <name type="synonym">Cardaminopsis arenosa</name>
    <dbReference type="NCBI Taxonomy" id="38785"/>
    <lineage>
        <taxon>Eukaryota</taxon>
        <taxon>Viridiplantae</taxon>
        <taxon>Streptophyta</taxon>
        <taxon>Embryophyta</taxon>
        <taxon>Tracheophyta</taxon>
        <taxon>Spermatophyta</taxon>
        <taxon>Magnoliopsida</taxon>
        <taxon>eudicotyledons</taxon>
        <taxon>Gunneridae</taxon>
        <taxon>Pentapetalae</taxon>
        <taxon>rosids</taxon>
        <taxon>malvids</taxon>
        <taxon>Brassicales</taxon>
        <taxon>Brassicaceae</taxon>
        <taxon>Camelineae</taxon>
        <taxon>Arabidopsis</taxon>
    </lineage>
</organism>
<keyword evidence="5" id="KW-0677">Repeat</keyword>
<reference evidence="15" key="1">
    <citation type="submission" date="2021-01" db="EMBL/GenBank/DDBJ databases">
        <authorList>
            <person name="Bezrukov I."/>
        </authorList>
    </citation>
    <scope>NUCLEOTIDE SEQUENCE</scope>
</reference>
<dbReference type="PRINTS" id="PR00347">
    <property type="entry name" value="THAUMATIN"/>
</dbReference>
<evidence type="ECO:0000256" key="12">
    <source>
        <dbReference type="SAM" id="MobiDB-lite"/>
    </source>
</evidence>
<feature type="compositionally biased region" description="Basic and acidic residues" evidence="12">
    <location>
        <begin position="146"/>
        <end position="155"/>
    </location>
</feature>
<comment type="similarity">
    <text evidence="2">Belongs to the thaumatin family.</text>
</comment>
<feature type="region of interest" description="Disordered" evidence="12">
    <location>
        <begin position="143"/>
        <end position="172"/>
    </location>
</feature>
<evidence type="ECO:0000259" key="14">
    <source>
        <dbReference type="PROSITE" id="PS51775"/>
    </source>
</evidence>
<dbReference type="FunFam" id="1.25.40.10:FF:001837">
    <property type="entry name" value="ERAD-associated E3 ubiquitin-protein ligase component HRD3A"/>
    <property type="match status" value="1"/>
</dbReference>
<evidence type="ECO:0000313" key="16">
    <source>
        <dbReference type="Proteomes" id="UP000682877"/>
    </source>
</evidence>
<keyword evidence="3 13" id="KW-0812">Transmembrane</keyword>
<evidence type="ECO:0000256" key="6">
    <source>
        <dbReference type="ARBA" id="ARBA00022824"/>
    </source>
</evidence>
<feature type="region of interest" description="Disordered" evidence="12">
    <location>
        <begin position="254"/>
        <end position="299"/>
    </location>
</feature>
<dbReference type="Pfam" id="PF08238">
    <property type="entry name" value="Sel1"/>
    <property type="match status" value="8"/>
</dbReference>
<dbReference type="InterPro" id="IPR044623">
    <property type="entry name" value="HRD3"/>
</dbReference>
<keyword evidence="4" id="KW-0732">Signal</keyword>
<evidence type="ECO:0000256" key="7">
    <source>
        <dbReference type="ARBA" id="ARBA00022989"/>
    </source>
</evidence>
<dbReference type="SUPFAM" id="SSF49870">
    <property type="entry name" value="Osmotin, thaumatin-like protein"/>
    <property type="match status" value="1"/>
</dbReference>
<dbReference type="AlphaFoldDB" id="A0A8S1ZE64"/>
<dbReference type="FunFam" id="2.60.110.10:FF:000002">
    <property type="entry name" value="Thaumatin-like protein 1a"/>
    <property type="match status" value="1"/>
</dbReference>
<evidence type="ECO:0000256" key="10">
    <source>
        <dbReference type="ARBA" id="ARBA00023180"/>
    </source>
</evidence>
<dbReference type="SUPFAM" id="SSF81901">
    <property type="entry name" value="HCP-like"/>
    <property type="match status" value="4"/>
</dbReference>
<name>A0A8S1ZE64_ARAAE</name>
<proteinExistence type="inferred from homology"/>
<dbReference type="InterPro" id="IPR037176">
    <property type="entry name" value="Osmotin/thaumatin-like_sf"/>
</dbReference>
<keyword evidence="10" id="KW-0325">Glycoprotein</keyword>
<evidence type="ECO:0000256" key="5">
    <source>
        <dbReference type="ARBA" id="ARBA00022737"/>
    </source>
</evidence>
<dbReference type="PROSITE" id="PS51775">
    <property type="entry name" value="GTD_BINDING"/>
    <property type="match status" value="1"/>
</dbReference>
<dbReference type="Pfam" id="PF00314">
    <property type="entry name" value="Thaumatin"/>
    <property type="match status" value="1"/>
</dbReference>
<dbReference type="InterPro" id="IPR011990">
    <property type="entry name" value="TPR-like_helical_dom_sf"/>
</dbReference>
<keyword evidence="6" id="KW-0256">Endoplasmic reticulum</keyword>
<dbReference type="PROSITE" id="PS00316">
    <property type="entry name" value="THAUMATIN_1"/>
    <property type="match status" value="1"/>
</dbReference>
<evidence type="ECO:0000256" key="13">
    <source>
        <dbReference type="SAM" id="Phobius"/>
    </source>
</evidence>
<evidence type="ECO:0000313" key="15">
    <source>
        <dbReference type="EMBL" id="CAE5957834.1"/>
    </source>
</evidence>
<dbReference type="PANTHER" id="PTHR45084">
    <property type="entry name" value="ERAD-ASSOCIATED E3 UBIQUITIN-PROTEIN LIGASE COMPONENT HRD3A-RELATED"/>
    <property type="match status" value="1"/>
</dbReference>
<feature type="domain" description="GTD-binding" evidence="14">
    <location>
        <begin position="175"/>
        <end position="265"/>
    </location>
</feature>
<dbReference type="SMART" id="SM00671">
    <property type="entry name" value="SEL1"/>
    <property type="match status" value="8"/>
</dbReference>
<dbReference type="InterPro" id="IPR007656">
    <property type="entry name" value="GTD-bd"/>
</dbReference>
<evidence type="ECO:0000256" key="11">
    <source>
        <dbReference type="ARBA" id="ARBA00038101"/>
    </source>
</evidence>
<evidence type="ECO:0000256" key="3">
    <source>
        <dbReference type="ARBA" id="ARBA00022692"/>
    </source>
</evidence>
<dbReference type="PANTHER" id="PTHR45084:SF1">
    <property type="entry name" value="ERAD-ASSOCIATED E3 UBIQUITIN-PROTEIN LIGASE COMPONENT HRD3A-RELATED"/>
    <property type="match status" value="1"/>
</dbReference>
<dbReference type="Gene3D" id="1.25.40.10">
    <property type="entry name" value="Tetratricopeptide repeat domain"/>
    <property type="match status" value="2"/>
</dbReference>
<feature type="transmembrane region" description="Helical" evidence="13">
    <location>
        <begin position="20"/>
        <end position="47"/>
    </location>
</feature>
<comment type="similarity">
    <text evidence="11">Belongs to the sel-1 family.</text>
</comment>
<evidence type="ECO:0000256" key="8">
    <source>
        <dbReference type="ARBA" id="ARBA00023136"/>
    </source>
</evidence>
<accession>A0A8S1ZE64</accession>
<dbReference type="GO" id="GO:0005789">
    <property type="term" value="C:endoplasmic reticulum membrane"/>
    <property type="evidence" value="ECO:0007669"/>
    <property type="project" value="UniProtKB-SubCell"/>
</dbReference>
<evidence type="ECO:0000256" key="2">
    <source>
        <dbReference type="ARBA" id="ARBA00010607"/>
    </source>
</evidence>
<dbReference type="Proteomes" id="UP000682877">
    <property type="component" value="Chromosome 1"/>
</dbReference>
<keyword evidence="8 13" id="KW-0472">Membrane</keyword>
<comment type="subcellular location">
    <subcellularLocation>
        <location evidence="1">Endoplasmic reticulum membrane</location>
        <topology evidence="1">Single-pass membrane protein</topology>
    </subcellularLocation>
</comment>
<dbReference type="EMBL" id="LR999451">
    <property type="protein sequence ID" value="CAE5957834.1"/>
    <property type="molecule type" value="Genomic_DNA"/>
</dbReference>
<protein>
    <recommendedName>
        <fullName evidence="14">GTD-binding domain-containing protein</fullName>
    </recommendedName>
</protein>
<dbReference type="PROSITE" id="PS51367">
    <property type="entry name" value="THAUMATIN_2"/>
    <property type="match status" value="1"/>
</dbReference>
<dbReference type="GO" id="GO:0080115">
    <property type="term" value="F:myosin XI tail binding"/>
    <property type="evidence" value="ECO:0007669"/>
    <property type="project" value="UniProtKB-ARBA"/>
</dbReference>
<dbReference type="InterPro" id="IPR017949">
    <property type="entry name" value="Thaumatin_CS"/>
</dbReference>
<sequence>MEIASFLKLLSETDGFGFGIFVFGCSSQFFNLVFLCCLLLLGLKFLFFKGTSLFVRYLEKIYRISPNIECFSSFNRERKDCNNNNNGFVSKSNLVDGLDQKKPIILHWSSDSTNGLSCENCDLLLLRDGLDHIKNRDSTAALSETEFDKKNHHGEEEESKDEEESQSRSDEDQVFDVITLRKMVKRERQRGDCMKKELEMERRATESAAEEAMAMLLKLRMEKSVVEMEAKQYKRVAEQKQVVHARPVVLVLSNDDLNSGGDDNGVGESSDFDEFGESEPKSEEELDPGSWRSIFEPDDSTVQAASPQYYSGLKKILSAASEGNFRLMEEAVDEIEAASSAGDPHAQSIMGFVYGIGMMREKSKSKSFLHHNFAAGGGNMQSKMALAFTYLRQDMHDKAVQLYAELAETAVNSFLISKDSPVVEPTRIHSGTEENKGALRKSRGEEDEDFQILEYQAQKGNANAMYKIGLFYYFGLRGLRRDHTKALHWFLKAVDKGEPRSMELLGEIYARGAGVERNYTKALEWLTLAAKEGLYSAFNGIGYLYVKGYGVDKKNYTKAREYFEKAVDNEDPSGHYNLGVLYLKGIGVKRDVRQATKYFFVAANAGQPKAFYQLAKMFHTGVGLKKNLEMATSFYKLVAERGPWSSLSRWALEAYLKGDVGKALILYSRMAEMGYEVAQSNAAWILDKYGERSMCMGVSGFCTDKERHERAHSLWWRASEQGNEHAALLIGDAYYYGRGTERDFVRAAEAYMHAKSQSNAQAMFNLGYMHEHGQGLPFDLHLAKRYYDQALQSDAAARLPVTLALASLWLRRNYADTVLVRVVDSLPEVYPKVETWIENVVFEEGNATILTLFVCLITILYLRERQRRQVVVVADPVAADVAQPLDADVAQHLAAFPRAPSMASINLFLFALLLLLSHASASTVIFYNKCKHPVWPGIQPSAGQNLLAGGGFKLSANKAHSLQLPPLWSGRFWGRHGCTFDRSGRGHCATGDCGGSLSCNGAGGEPPATLAEITLGPELDFYDVSLVDGYNLAMSIMPVKGSGQCSYAGCVSDLNRMCPVGLQVRSRNGKHVVACKSACSAFNSPQYCCTGLFGNPQSCKPTAYSKIFKVACPKAYSYAYDDPTSIATCSKANYIVTFCPHHRH</sequence>
<evidence type="ECO:0000256" key="9">
    <source>
        <dbReference type="ARBA" id="ARBA00023157"/>
    </source>
</evidence>
<dbReference type="GO" id="GO:0036503">
    <property type="term" value="P:ERAD pathway"/>
    <property type="evidence" value="ECO:0007669"/>
    <property type="project" value="InterPro"/>
</dbReference>
<evidence type="ECO:0000256" key="1">
    <source>
        <dbReference type="ARBA" id="ARBA00004389"/>
    </source>
</evidence>
<dbReference type="Pfam" id="PF04576">
    <property type="entry name" value="Zein-binding"/>
    <property type="match status" value="1"/>
</dbReference>
<evidence type="ECO:0000256" key="4">
    <source>
        <dbReference type="ARBA" id="ARBA00022729"/>
    </source>
</evidence>
<gene>
    <name evidence="15" type="ORF">AARE701A_LOCUS1500</name>
</gene>